<dbReference type="UniPathway" id="UPA00077">
    <property type="reaction ID" value="UER00154"/>
</dbReference>
<keyword evidence="4 6" id="KW-0289">Folate biosynthesis</keyword>
<comment type="similarity">
    <text evidence="3 6">Belongs to the DHNA family.</text>
</comment>
<evidence type="ECO:0000259" key="7">
    <source>
        <dbReference type="SMART" id="SM00905"/>
    </source>
</evidence>
<dbReference type="OrthoDB" id="9803748at2"/>
<dbReference type="InterPro" id="IPR006156">
    <property type="entry name" value="Dihydroneopterin_aldolase"/>
</dbReference>
<dbReference type="eggNOG" id="COG1539">
    <property type="taxonomic scope" value="Bacteria"/>
</dbReference>
<dbReference type="SMART" id="SM00905">
    <property type="entry name" value="FolB"/>
    <property type="match status" value="1"/>
</dbReference>
<dbReference type="RefSeq" id="WP_038090709.1">
    <property type="nucleotide sequence ID" value="NZ_JMIR01000024.1"/>
</dbReference>
<dbReference type="PANTHER" id="PTHR42844:SF1">
    <property type="entry name" value="DIHYDRONEOPTERIN ALDOLASE 1-RELATED"/>
    <property type="match status" value="1"/>
</dbReference>
<dbReference type="NCBIfam" id="TIGR00525">
    <property type="entry name" value="folB"/>
    <property type="match status" value="1"/>
</dbReference>
<dbReference type="EC" id="4.1.2.25" evidence="6"/>
<dbReference type="GO" id="GO:0004150">
    <property type="term" value="F:dihydroneopterin aldolase activity"/>
    <property type="evidence" value="ECO:0007669"/>
    <property type="project" value="UniProtKB-UniRule"/>
</dbReference>
<evidence type="ECO:0000256" key="2">
    <source>
        <dbReference type="ARBA" id="ARBA00005013"/>
    </source>
</evidence>
<evidence type="ECO:0000256" key="1">
    <source>
        <dbReference type="ARBA" id="ARBA00001353"/>
    </source>
</evidence>
<dbReference type="NCBIfam" id="TIGR00526">
    <property type="entry name" value="folB_dom"/>
    <property type="match status" value="1"/>
</dbReference>
<protein>
    <recommendedName>
        <fullName evidence="6">7,8-dihydroneopterin aldolase</fullName>
        <ecNumber evidence="6">4.1.2.25</ecNumber>
    </recommendedName>
</protein>
<name>A0A074LME1_9BACL</name>
<dbReference type="GO" id="GO:0046654">
    <property type="term" value="P:tetrahydrofolate biosynthetic process"/>
    <property type="evidence" value="ECO:0007669"/>
    <property type="project" value="UniProtKB-UniRule"/>
</dbReference>
<evidence type="ECO:0000256" key="3">
    <source>
        <dbReference type="ARBA" id="ARBA00005708"/>
    </source>
</evidence>
<keyword evidence="5 6" id="KW-0456">Lyase</keyword>
<comment type="catalytic activity">
    <reaction evidence="1 6">
        <text>7,8-dihydroneopterin = 6-hydroxymethyl-7,8-dihydropterin + glycolaldehyde</text>
        <dbReference type="Rhea" id="RHEA:10540"/>
        <dbReference type="ChEBI" id="CHEBI:17001"/>
        <dbReference type="ChEBI" id="CHEBI:17071"/>
        <dbReference type="ChEBI" id="CHEBI:44841"/>
        <dbReference type="EC" id="4.1.2.25"/>
    </reaction>
</comment>
<dbReference type="AlphaFoldDB" id="A0A074LME1"/>
<dbReference type="CDD" id="cd00534">
    <property type="entry name" value="DHNA_DHNTPE"/>
    <property type="match status" value="1"/>
</dbReference>
<evidence type="ECO:0000256" key="4">
    <source>
        <dbReference type="ARBA" id="ARBA00022909"/>
    </source>
</evidence>
<dbReference type="InterPro" id="IPR006157">
    <property type="entry name" value="FolB_dom"/>
</dbReference>
<dbReference type="Gene3D" id="3.30.1130.10">
    <property type="match status" value="1"/>
</dbReference>
<comment type="caution">
    <text evidence="8">The sequence shown here is derived from an EMBL/GenBank/DDBJ whole genome shotgun (WGS) entry which is preliminary data.</text>
</comment>
<proteinExistence type="inferred from homology"/>
<dbReference type="InterPro" id="IPR043133">
    <property type="entry name" value="GTP-CH-I_C/QueF"/>
</dbReference>
<dbReference type="GO" id="GO:0005737">
    <property type="term" value="C:cytoplasm"/>
    <property type="evidence" value="ECO:0007669"/>
    <property type="project" value="TreeGrafter"/>
</dbReference>
<keyword evidence="9" id="KW-1185">Reference proteome</keyword>
<dbReference type="EMBL" id="JMIR01000024">
    <property type="protein sequence ID" value="KEO82289.1"/>
    <property type="molecule type" value="Genomic_DNA"/>
</dbReference>
<organism evidence="8 9">
    <name type="scientific">Tumebacillus flagellatus</name>
    <dbReference type="NCBI Taxonomy" id="1157490"/>
    <lineage>
        <taxon>Bacteria</taxon>
        <taxon>Bacillati</taxon>
        <taxon>Bacillota</taxon>
        <taxon>Bacilli</taxon>
        <taxon>Bacillales</taxon>
        <taxon>Alicyclobacillaceae</taxon>
        <taxon>Tumebacillus</taxon>
    </lineage>
</organism>
<feature type="domain" description="Dihydroneopterin aldolase/epimerase" evidence="7">
    <location>
        <begin position="4"/>
        <end position="117"/>
    </location>
</feature>
<evidence type="ECO:0000313" key="9">
    <source>
        <dbReference type="Proteomes" id="UP000027931"/>
    </source>
</evidence>
<evidence type="ECO:0000256" key="5">
    <source>
        <dbReference type="ARBA" id="ARBA00023239"/>
    </source>
</evidence>
<dbReference type="Pfam" id="PF02152">
    <property type="entry name" value="FolB"/>
    <property type="match status" value="1"/>
</dbReference>
<comment type="pathway">
    <text evidence="2 6">Cofactor biosynthesis; tetrahydrofolate biosynthesis; 2-amino-4-hydroxy-6-hydroxymethyl-7,8-dihydropteridine diphosphate from 7,8-dihydroneopterin triphosphate: step 3/4.</text>
</comment>
<dbReference type="Proteomes" id="UP000027931">
    <property type="component" value="Unassembled WGS sequence"/>
</dbReference>
<dbReference type="STRING" id="1157490.EL26_16020"/>
<reference evidence="8 9" key="1">
    <citation type="journal article" date="2013" name="Int. J. Syst. Evol. Microbiol.">
        <title>Tumebacillus flagellatus sp. nov., an alpha-amylase/pullulanase-producing bacterium isolated from cassava wastewater.</title>
        <authorList>
            <person name="Wang Q."/>
            <person name="Xie N."/>
            <person name="Qin Y."/>
            <person name="Shen N."/>
            <person name="Zhu J."/>
            <person name="Mi H."/>
            <person name="Huang R."/>
        </authorList>
    </citation>
    <scope>NUCLEOTIDE SEQUENCE [LARGE SCALE GENOMIC DNA]</scope>
    <source>
        <strain evidence="8 9">GST4</strain>
    </source>
</reference>
<dbReference type="PANTHER" id="PTHR42844">
    <property type="entry name" value="DIHYDRONEOPTERIN ALDOLASE 1-RELATED"/>
    <property type="match status" value="1"/>
</dbReference>
<evidence type="ECO:0000256" key="6">
    <source>
        <dbReference type="RuleBase" id="RU362079"/>
    </source>
</evidence>
<sequence>MDKIFLNGMVFYGYHGVYPEEKKLGQRFYADVVMEADLEAAGRADDLRLTTNYGTVYEHIDRIMTGEPVQLIETLAERIASAIFAHFPLIHGVQVKITKPSAPIPGELASAAIEIHRKRDGK</sequence>
<dbReference type="GO" id="GO:0046656">
    <property type="term" value="P:folic acid biosynthetic process"/>
    <property type="evidence" value="ECO:0007669"/>
    <property type="project" value="UniProtKB-UniRule"/>
</dbReference>
<evidence type="ECO:0000313" key="8">
    <source>
        <dbReference type="EMBL" id="KEO82289.1"/>
    </source>
</evidence>
<dbReference type="SUPFAM" id="SSF55620">
    <property type="entry name" value="Tetrahydrobiopterin biosynthesis enzymes-like"/>
    <property type="match status" value="1"/>
</dbReference>
<comment type="function">
    <text evidence="6">Catalyzes the conversion of 7,8-dihydroneopterin to 6-hydroxymethyl-7,8-dihydropterin.</text>
</comment>
<accession>A0A074LME1</accession>
<gene>
    <name evidence="8" type="ORF">EL26_16020</name>
</gene>
<dbReference type="FunFam" id="3.30.1130.10:FF:000003">
    <property type="entry name" value="7,8-dihydroneopterin aldolase"/>
    <property type="match status" value="1"/>
</dbReference>